<evidence type="ECO:0000256" key="1">
    <source>
        <dbReference type="SAM" id="Phobius"/>
    </source>
</evidence>
<dbReference type="InterPro" id="IPR012373">
    <property type="entry name" value="Ferrdict_sens_TM"/>
</dbReference>
<keyword evidence="1" id="KW-0472">Membrane</keyword>
<evidence type="ECO:0000259" key="3">
    <source>
        <dbReference type="Pfam" id="PF16344"/>
    </source>
</evidence>
<dbReference type="InterPro" id="IPR032508">
    <property type="entry name" value="FecR_C"/>
</dbReference>
<dbReference type="EMBL" id="CP120682">
    <property type="protein sequence ID" value="WKN37520.1"/>
    <property type="molecule type" value="Genomic_DNA"/>
</dbReference>
<protein>
    <submittedName>
        <fullName evidence="4">DUF4974 domain-containing protein</fullName>
    </submittedName>
</protein>
<dbReference type="AlphaFoldDB" id="A0AA49GME1"/>
<dbReference type="Pfam" id="PF04773">
    <property type="entry name" value="FecR"/>
    <property type="match status" value="1"/>
</dbReference>
<sequence>MAEKPADRQELFQKFLLGQCSPEEKKRVLEILQSAEGDAEFQQVLEQLPEHISDVPEVDAHQKEQLFSRIKSQTQQPEQKPWTALRIAATIALVLAVGIGGYYLARPLFFISDTVTYYEKAVPVGQKDSLTLNDGSVVYLNGGSTIRYASNYGQEVREVVLEGEGFFEVVRQEEKPFIVKTAALETKVLGTSFNVKAYPRQRQITVAVLSGKVQVLSAGEEGETKGESGTSLAVLTKDHIITYLRESGSYETWEASVAELIGWREGKLVFRKDTFEDIAHSLENQYGVQVTFNDESLRKCRFTASFEQGTTLEEVLELLNLVHGTQYQKKGENEYILYGQGC</sequence>
<dbReference type="PANTHER" id="PTHR30273">
    <property type="entry name" value="PERIPLASMIC SIGNAL SENSOR AND SIGMA FACTOR ACTIVATOR FECR-RELATED"/>
    <property type="match status" value="1"/>
</dbReference>
<dbReference type="PANTHER" id="PTHR30273:SF2">
    <property type="entry name" value="PROTEIN FECR"/>
    <property type="match status" value="1"/>
</dbReference>
<evidence type="ECO:0000313" key="4">
    <source>
        <dbReference type="EMBL" id="WKN37520.1"/>
    </source>
</evidence>
<reference evidence="4" key="1">
    <citation type="journal article" date="2023" name="Comput. Struct. Biotechnol. J.">
        <title>Discovery of a novel marine Bacteroidetes with a rich repertoire of carbohydrate-active enzymes.</title>
        <authorList>
            <person name="Chen B."/>
            <person name="Liu G."/>
            <person name="Chen Q."/>
            <person name="Wang H."/>
            <person name="Liu L."/>
            <person name="Tang K."/>
        </authorList>
    </citation>
    <scope>NUCLEOTIDE SEQUENCE</scope>
    <source>
        <strain evidence="4">TK19036</strain>
    </source>
</reference>
<dbReference type="Pfam" id="PF16344">
    <property type="entry name" value="FecR_C"/>
    <property type="match status" value="1"/>
</dbReference>
<evidence type="ECO:0000259" key="2">
    <source>
        <dbReference type="Pfam" id="PF04773"/>
    </source>
</evidence>
<organism evidence="4">
    <name type="scientific">Roseihalotalea indica</name>
    <dbReference type="NCBI Taxonomy" id="2867963"/>
    <lineage>
        <taxon>Bacteria</taxon>
        <taxon>Pseudomonadati</taxon>
        <taxon>Bacteroidota</taxon>
        <taxon>Cytophagia</taxon>
        <taxon>Cytophagales</taxon>
        <taxon>Catalimonadaceae</taxon>
        <taxon>Roseihalotalea</taxon>
    </lineage>
</organism>
<accession>A0AA49GME1</accession>
<feature type="domain" description="Protein FecR C-terminal" evidence="3">
    <location>
        <begin position="267"/>
        <end position="335"/>
    </location>
</feature>
<keyword evidence="1" id="KW-0812">Transmembrane</keyword>
<proteinExistence type="predicted"/>
<dbReference type="Gene3D" id="2.60.120.1440">
    <property type="match status" value="1"/>
</dbReference>
<dbReference type="PIRSF" id="PIRSF018266">
    <property type="entry name" value="FecR"/>
    <property type="match status" value="1"/>
</dbReference>
<name>A0AA49GME1_9BACT</name>
<dbReference type="GO" id="GO:0016989">
    <property type="term" value="F:sigma factor antagonist activity"/>
    <property type="evidence" value="ECO:0007669"/>
    <property type="project" value="TreeGrafter"/>
</dbReference>
<keyword evidence="1" id="KW-1133">Transmembrane helix</keyword>
<reference evidence="4" key="2">
    <citation type="journal article" date="2024" name="Antonie Van Leeuwenhoek">
        <title>Roseihalotalea indica gen. nov., sp. nov., a halophilic Bacteroidetes from mesopelagic Southwest Indian Ocean with higher carbohydrate metabolic potential.</title>
        <authorList>
            <person name="Chen B."/>
            <person name="Zhang M."/>
            <person name="Lin D."/>
            <person name="Ye J."/>
            <person name="Tang K."/>
        </authorList>
    </citation>
    <scope>NUCLEOTIDE SEQUENCE</scope>
    <source>
        <strain evidence="4">TK19036</strain>
    </source>
</reference>
<feature type="domain" description="FecR protein" evidence="2">
    <location>
        <begin position="124"/>
        <end position="214"/>
    </location>
</feature>
<gene>
    <name evidence="4" type="ORF">K4G66_02200</name>
</gene>
<feature type="transmembrane region" description="Helical" evidence="1">
    <location>
        <begin position="84"/>
        <end position="105"/>
    </location>
</feature>
<dbReference type="Gene3D" id="3.55.50.30">
    <property type="match status" value="1"/>
</dbReference>
<dbReference type="InterPro" id="IPR006860">
    <property type="entry name" value="FecR"/>
</dbReference>